<keyword evidence="28" id="KW-1185">Reference proteome</keyword>
<gene>
    <name evidence="27" type="ORF">KP79_PYT06911</name>
</gene>
<comment type="similarity">
    <text evidence="4">Belongs to the peptidase M1 family.</text>
</comment>
<evidence type="ECO:0000256" key="3">
    <source>
        <dbReference type="ARBA" id="ARBA00004606"/>
    </source>
</evidence>
<comment type="subcellular location">
    <subcellularLocation>
        <location evidence="2">Cell membrane</location>
    </subcellularLocation>
    <subcellularLocation>
        <location evidence="3">Membrane</location>
        <topology evidence="3">Single-pass type II membrane protein</topology>
    </subcellularLocation>
</comment>
<dbReference type="Gene3D" id="2.60.40.1730">
    <property type="entry name" value="tricorn interacting facor f3 domain"/>
    <property type="match status" value="1"/>
</dbReference>
<accession>A0A210Q7L4</accession>
<keyword evidence="11" id="KW-0732">Signal</keyword>
<dbReference type="GO" id="GO:0008270">
    <property type="term" value="F:zinc ion binding"/>
    <property type="evidence" value="ECO:0007669"/>
    <property type="project" value="InterPro"/>
</dbReference>
<dbReference type="Proteomes" id="UP000242188">
    <property type="component" value="Unassembled WGS sequence"/>
</dbReference>
<evidence type="ECO:0000256" key="21">
    <source>
        <dbReference type="PIRSR" id="PIRSR634016-3"/>
    </source>
</evidence>
<keyword evidence="27" id="KW-0031">Aminopeptidase</keyword>
<keyword evidence="19" id="KW-0325">Glycoprotein</keyword>
<keyword evidence="7" id="KW-1003">Cell membrane</keyword>
<evidence type="ECO:0000256" key="23">
    <source>
        <dbReference type="SAM" id="Phobius"/>
    </source>
</evidence>
<dbReference type="InterPro" id="IPR050344">
    <property type="entry name" value="Peptidase_M1_aminopeptidases"/>
</dbReference>
<feature type="domain" description="Aminopeptidase N-like N-terminal" evidence="26">
    <location>
        <begin position="150"/>
        <end position="344"/>
    </location>
</feature>
<reference evidence="27 28" key="1">
    <citation type="journal article" date="2017" name="Nat. Ecol. Evol.">
        <title>Scallop genome provides insights into evolution of bilaterian karyotype and development.</title>
        <authorList>
            <person name="Wang S."/>
            <person name="Zhang J."/>
            <person name="Jiao W."/>
            <person name="Li J."/>
            <person name="Xun X."/>
            <person name="Sun Y."/>
            <person name="Guo X."/>
            <person name="Huan P."/>
            <person name="Dong B."/>
            <person name="Zhang L."/>
            <person name="Hu X."/>
            <person name="Sun X."/>
            <person name="Wang J."/>
            <person name="Zhao C."/>
            <person name="Wang Y."/>
            <person name="Wang D."/>
            <person name="Huang X."/>
            <person name="Wang R."/>
            <person name="Lv J."/>
            <person name="Li Y."/>
            <person name="Zhang Z."/>
            <person name="Liu B."/>
            <person name="Lu W."/>
            <person name="Hui Y."/>
            <person name="Liang J."/>
            <person name="Zhou Z."/>
            <person name="Hou R."/>
            <person name="Li X."/>
            <person name="Liu Y."/>
            <person name="Li H."/>
            <person name="Ning X."/>
            <person name="Lin Y."/>
            <person name="Zhao L."/>
            <person name="Xing Q."/>
            <person name="Dou J."/>
            <person name="Li Y."/>
            <person name="Mao J."/>
            <person name="Guo H."/>
            <person name="Dou H."/>
            <person name="Li T."/>
            <person name="Mu C."/>
            <person name="Jiang W."/>
            <person name="Fu Q."/>
            <person name="Fu X."/>
            <person name="Miao Y."/>
            <person name="Liu J."/>
            <person name="Yu Q."/>
            <person name="Li R."/>
            <person name="Liao H."/>
            <person name="Li X."/>
            <person name="Kong Y."/>
            <person name="Jiang Z."/>
            <person name="Chourrout D."/>
            <person name="Li R."/>
            <person name="Bao Z."/>
        </authorList>
    </citation>
    <scope>NUCLEOTIDE SEQUENCE [LARGE SCALE GENOMIC DNA]</scope>
    <source>
        <strain evidence="27 28">PY_sf001</strain>
    </source>
</reference>
<evidence type="ECO:0000259" key="24">
    <source>
        <dbReference type="Pfam" id="PF01433"/>
    </source>
</evidence>
<keyword evidence="16" id="KW-0482">Metalloprotease</keyword>
<dbReference type="Gene3D" id="1.10.390.10">
    <property type="entry name" value="Neutral Protease Domain 2"/>
    <property type="match status" value="1"/>
</dbReference>
<dbReference type="STRING" id="6573.A0A210Q7L4"/>
<evidence type="ECO:0000256" key="16">
    <source>
        <dbReference type="ARBA" id="ARBA00023049"/>
    </source>
</evidence>
<evidence type="ECO:0000256" key="15">
    <source>
        <dbReference type="ARBA" id="ARBA00022989"/>
    </source>
</evidence>
<feature type="transmembrane region" description="Helical" evidence="23">
    <location>
        <begin position="37"/>
        <end position="58"/>
    </location>
</feature>
<feature type="binding site" evidence="21">
    <location>
        <position position="451"/>
    </location>
    <ligand>
        <name>Zn(2+)</name>
        <dbReference type="ChEBI" id="CHEBI:29105"/>
        <note>catalytic</note>
    </ligand>
</feature>
<dbReference type="InterPro" id="IPR027268">
    <property type="entry name" value="Peptidase_M4/M1_CTD_sf"/>
</dbReference>
<dbReference type="Pfam" id="PF17900">
    <property type="entry name" value="Peptidase_M1_N"/>
    <property type="match status" value="1"/>
</dbReference>
<evidence type="ECO:0000256" key="11">
    <source>
        <dbReference type="ARBA" id="ARBA00022729"/>
    </source>
</evidence>
<evidence type="ECO:0000313" key="27">
    <source>
        <dbReference type="EMBL" id="OWF44714.1"/>
    </source>
</evidence>
<keyword evidence="18" id="KW-1015">Disulfide bond</keyword>
<evidence type="ECO:0000256" key="7">
    <source>
        <dbReference type="ARBA" id="ARBA00022475"/>
    </source>
</evidence>
<dbReference type="InterPro" id="IPR034016">
    <property type="entry name" value="M1_APN-typ"/>
</dbReference>
<dbReference type="PANTHER" id="PTHR11533:SF294">
    <property type="entry name" value="THYROTROPIN-RELEASING HORMONE-DEGRADING ECTOENZYME"/>
    <property type="match status" value="1"/>
</dbReference>
<dbReference type="GO" id="GO:0005886">
    <property type="term" value="C:plasma membrane"/>
    <property type="evidence" value="ECO:0007669"/>
    <property type="project" value="UniProtKB-SubCell"/>
</dbReference>
<evidence type="ECO:0000256" key="17">
    <source>
        <dbReference type="ARBA" id="ARBA00023136"/>
    </source>
</evidence>
<comment type="catalytic activity">
    <reaction evidence="1">
        <text>Release of an N-terminal amino acid, Xaa-|-Yaa- from a peptide, amide or arylamide. Xaa is preferably Ala, but may be most amino acids including Pro (slow action). When a terminal hydrophobic residue is followed by a prolyl residue, the two may be released as an intact Xaa-Pro dipeptide.</text>
        <dbReference type="EC" id="3.4.11.2"/>
    </reaction>
</comment>
<dbReference type="FunFam" id="2.60.40.1910:FF:000008">
    <property type="entry name" value="Aminopeptidase"/>
    <property type="match status" value="1"/>
</dbReference>
<dbReference type="PANTHER" id="PTHR11533">
    <property type="entry name" value="PROTEASE M1 ZINC METALLOPROTEASE"/>
    <property type="match status" value="1"/>
</dbReference>
<comment type="cofactor">
    <cofactor evidence="21">
        <name>Zn(2+)</name>
        <dbReference type="ChEBI" id="CHEBI:29105"/>
    </cofactor>
    <text evidence="21">Binds 1 zinc ion per subunit.</text>
</comment>
<feature type="binding site" evidence="21">
    <location>
        <position position="455"/>
    </location>
    <ligand>
        <name>Zn(2+)</name>
        <dbReference type="ChEBI" id="CHEBI:29105"/>
        <note>catalytic</note>
    </ligand>
</feature>
<keyword evidence="17 23" id="KW-0472">Membrane</keyword>
<dbReference type="InterPro" id="IPR042097">
    <property type="entry name" value="Aminopeptidase_N-like_N_sf"/>
</dbReference>
<evidence type="ECO:0000256" key="1">
    <source>
        <dbReference type="ARBA" id="ARBA00000098"/>
    </source>
</evidence>
<evidence type="ECO:0000256" key="18">
    <source>
        <dbReference type="ARBA" id="ARBA00023157"/>
    </source>
</evidence>
<dbReference type="SUPFAM" id="SSF63737">
    <property type="entry name" value="Leukotriene A4 hydrolase N-terminal domain"/>
    <property type="match status" value="1"/>
</dbReference>
<organism evidence="27 28">
    <name type="scientific">Mizuhopecten yessoensis</name>
    <name type="common">Japanese scallop</name>
    <name type="synonym">Patinopecten yessoensis</name>
    <dbReference type="NCBI Taxonomy" id="6573"/>
    <lineage>
        <taxon>Eukaryota</taxon>
        <taxon>Metazoa</taxon>
        <taxon>Spiralia</taxon>
        <taxon>Lophotrochozoa</taxon>
        <taxon>Mollusca</taxon>
        <taxon>Bivalvia</taxon>
        <taxon>Autobranchia</taxon>
        <taxon>Pteriomorphia</taxon>
        <taxon>Pectinida</taxon>
        <taxon>Pectinoidea</taxon>
        <taxon>Pectinidae</taxon>
        <taxon>Mizuhopecten</taxon>
    </lineage>
</organism>
<dbReference type="FunFam" id="1.10.390.10:FF:000016">
    <property type="entry name" value="Glutamyl aminopeptidase"/>
    <property type="match status" value="1"/>
</dbReference>
<name>A0A210Q7L4_MIZYE</name>
<dbReference type="SUPFAM" id="SSF55486">
    <property type="entry name" value="Metalloproteases ('zincins'), catalytic domain"/>
    <property type="match status" value="1"/>
</dbReference>
<keyword evidence="8" id="KW-0645">Protease</keyword>
<dbReference type="GO" id="GO:0042277">
    <property type="term" value="F:peptide binding"/>
    <property type="evidence" value="ECO:0007669"/>
    <property type="project" value="TreeGrafter"/>
</dbReference>
<dbReference type="Pfam" id="PF01433">
    <property type="entry name" value="Peptidase_M1"/>
    <property type="match status" value="1"/>
</dbReference>
<dbReference type="GO" id="GO:0016285">
    <property type="term" value="F:alanyl aminopeptidase activity"/>
    <property type="evidence" value="ECO:0007669"/>
    <property type="project" value="UniProtKB-EC"/>
</dbReference>
<evidence type="ECO:0000256" key="2">
    <source>
        <dbReference type="ARBA" id="ARBA00004236"/>
    </source>
</evidence>
<dbReference type="FunFam" id="1.25.50.20:FF:000001">
    <property type="entry name" value="Aminopeptidase"/>
    <property type="match status" value="1"/>
</dbReference>
<evidence type="ECO:0000256" key="10">
    <source>
        <dbReference type="ARBA" id="ARBA00022723"/>
    </source>
</evidence>
<keyword evidence="9 23" id="KW-0812">Transmembrane</keyword>
<dbReference type="Pfam" id="PF11838">
    <property type="entry name" value="ERAP1_C"/>
    <property type="match status" value="1"/>
</dbReference>
<dbReference type="PRINTS" id="PR00756">
    <property type="entry name" value="ALADIPTASE"/>
</dbReference>
<feature type="domain" description="ERAP1-like C-terminal" evidence="25">
    <location>
        <begin position="685"/>
        <end position="987"/>
    </location>
</feature>
<protein>
    <recommendedName>
        <fullName evidence="6">Aminopeptidase N</fullName>
        <ecNumber evidence="5">3.4.11.2</ecNumber>
    </recommendedName>
</protein>
<evidence type="ECO:0000256" key="22">
    <source>
        <dbReference type="PIRSR" id="PIRSR634016-4"/>
    </source>
</evidence>
<evidence type="ECO:0000256" key="13">
    <source>
        <dbReference type="ARBA" id="ARBA00022833"/>
    </source>
</evidence>
<dbReference type="GO" id="GO:0005615">
    <property type="term" value="C:extracellular space"/>
    <property type="evidence" value="ECO:0007669"/>
    <property type="project" value="TreeGrafter"/>
</dbReference>
<evidence type="ECO:0000256" key="4">
    <source>
        <dbReference type="ARBA" id="ARBA00010136"/>
    </source>
</evidence>
<evidence type="ECO:0000256" key="9">
    <source>
        <dbReference type="ARBA" id="ARBA00022692"/>
    </source>
</evidence>
<dbReference type="InterPro" id="IPR014782">
    <property type="entry name" value="Peptidase_M1_dom"/>
</dbReference>
<evidence type="ECO:0000256" key="20">
    <source>
        <dbReference type="PIRSR" id="PIRSR634016-1"/>
    </source>
</evidence>
<feature type="active site" description="Proton acceptor" evidence="20">
    <location>
        <position position="452"/>
    </location>
</feature>
<comment type="caution">
    <text evidence="27">The sequence shown here is derived from an EMBL/GenBank/DDBJ whole genome shotgun (WGS) entry which is preliminary data.</text>
</comment>
<dbReference type="Gene3D" id="2.60.40.1910">
    <property type="match status" value="1"/>
</dbReference>
<dbReference type="OrthoDB" id="510539at2759"/>
<feature type="domain" description="Peptidase M1 membrane alanine aminopeptidase" evidence="24">
    <location>
        <begin position="380"/>
        <end position="602"/>
    </location>
</feature>
<evidence type="ECO:0000256" key="5">
    <source>
        <dbReference type="ARBA" id="ARBA00012564"/>
    </source>
</evidence>
<dbReference type="CDD" id="cd09601">
    <property type="entry name" value="M1_APN-Q_like"/>
    <property type="match status" value="1"/>
</dbReference>
<dbReference type="AlphaFoldDB" id="A0A210Q7L4"/>
<evidence type="ECO:0000256" key="14">
    <source>
        <dbReference type="ARBA" id="ARBA00022968"/>
    </source>
</evidence>
<dbReference type="GO" id="GO:0070006">
    <property type="term" value="F:metalloaminopeptidase activity"/>
    <property type="evidence" value="ECO:0007669"/>
    <property type="project" value="TreeGrafter"/>
</dbReference>
<evidence type="ECO:0000259" key="25">
    <source>
        <dbReference type="Pfam" id="PF11838"/>
    </source>
</evidence>
<dbReference type="InterPro" id="IPR045357">
    <property type="entry name" value="Aminopeptidase_N-like_N"/>
</dbReference>
<proteinExistence type="inferred from homology"/>
<dbReference type="GO" id="GO:0005737">
    <property type="term" value="C:cytoplasm"/>
    <property type="evidence" value="ECO:0007669"/>
    <property type="project" value="TreeGrafter"/>
</dbReference>
<evidence type="ECO:0000259" key="26">
    <source>
        <dbReference type="Pfam" id="PF17900"/>
    </source>
</evidence>
<dbReference type="GO" id="GO:0043171">
    <property type="term" value="P:peptide catabolic process"/>
    <property type="evidence" value="ECO:0007669"/>
    <property type="project" value="TreeGrafter"/>
</dbReference>
<evidence type="ECO:0000256" key="6">
    <source>
        <dbReference type="ARBA" id="ARBA00015611"/>
    </source>
</evidence>
<evidence type="ECO:0000256" key="19">
    <source>
        <dbReference type="ARBA" id="ARBA00023180"/>
    </source>
</evidence>
<dbReference type="EMBL" id="NEDP02004694">
    <property type="protein sequence ID" value="OWF44714.1"/>
    <property type="molecule type" value="Genomic_DNA"/>
</dbReference>
<dbReference type="InterPro" id="IPR001930">
    <property type="entry name" value="Peptidase_M1"/>
</dbReference>
<feature type="binding site" evidence="21">
    <location>
        <position position="474"/>
    </location>
    <ligand>
        <name>Zn(2+)</name>
        <dbReference type="ChEBI" id="CHEBI:29105"/>
        <note>catalytic</note>
    </ligand>
</feature>
<keyword evidence="10 21" id="KW-0479">Metal-binding</keyword>
<keyword evidence="13 21" id="KW-0862">Zinc</keyword>
<sequence>MFEGSTDKFDFSDIESRKKMGRNDEEGGCRMSGASGFLLVLFALAIAVGVGLLVHFTGNQKEFNCNCQCGPAEGVVTPAPGFLTETCKASAVLGNQQLCRLCPKMTTAPPTGMTTTMTMSTTVTMDNTTGPPTPPPGPITDTRLPTSVKPLLYVLTLRPELYNSKPETFTFNGTVGITIECMTATDNITLHIATQNLTATPTVDAVNASDVSPVVITTTRDMARQFLILSLDKSLVAGNQYVVRIAFEDRLSNEVLLGMYISSYRDEASNMTKYMAVTQFEPTYARHAFPCFDEPAMKARFDITLERQPHIISLSNMPMSSSIALGDGYIADHYDTSVVMSTYLVAFVFGELDSVKNTTANNVLFGVYTTPSNINQTSLALQLGSELLDTFEEYFNINFVLPKLDNVGLPDFVYGAMENWGLMTYREIYLLYSEGVTTTHDMELTSEVLSHEIVHSWFGNLVSPAWWDDIWLNEGFATFLSYLGVHRVVPEWGMMDLINLYVIQPVMDVDSVENVTPVYREAYTPDQILSLFEIITYYKGCAVIRMMWNFLGPETFRKGLEGYLNEKAYGNVAHDDLWAALQAQAVMDGNTDVNVKTVMDSWILQKNYPVVTVRRVNGGLYLNQSRFLLKSDNTTDFAGYGWNIPFTYTTDKELKFDQSASDIVWMAPKVQVYATDASINKSSGWVVGNIQHYGYFRVNYEQENWDALITQLKTDHTKIHVVNRGTLISDVWAIFKAGMADVETAWDMLSYLRHETEFIPWSYASSELDFPDKMLRSRPAYGNFERFMLSLLEGRSLNVTLNDDRPTQQRSLSRLMFSLSCKYGIQECAMRSKELFNDWKTSGTLIPADIKETVFCKAVKEGGEEEWDYMFNLYRNGPVTEQPAALTALACSDRLWIISRYLEYILDPSKIRKQDAPIAFTTLQSNPVAFYPAFEFMLEKWEFLVVDYGLDVNSLNNIIVSTVSGMYTKYDMSKIENWRDEIQPDDAAYLHGFDFALNRISVNMEWHTKYYEQVANWLENFVASEQ</sequence>
<keyword evidence="12" id="KW-0378">Hydrolase</keyword>
<keyword evidence="14" id="KW-0735">Signal-anchor</keyword>
<dbReference type="Gene3D" id="1.25.50.20">
    <property type="match status" value="1"/>
</dbReference>
<evidence type="ECO:0000256" key="12">
    <source>
        <dbReference type="ARBA" id="ARBA00022801"/>
    </source>
</evidence>
<keyword evidence="15 23" id="KW-1133">Transmembrane helix</keyword>
<dbReference type="InterPro" id="IPR024571">
    <property type="entry name" value="ERAP1-like_C_dom"/>
</dbReference>
<feature type="site" description="Transition state stabilizer" evidence="22">
    <location>
        <position position="537"/>
    </location>
</feature>
<dbReference type="FunFam" id="2.60.40.1730:FF:000012">
    <property type="entry name" value="Aminopeptidase N"/>
    <property type="match status" value="1"/>
</dbReference>
<dbReference type="GO" id="GO:0006508">
    <property type="term" value="P:proteolysis"/>
    <property type="evidence" value="ECO:0007669"/>
    <property type="project" value="UniProtKB-KW"/>
</dbReference>
<evidence type="ECO:0000256" key="8">
    <source>
        <dbReference type="ARBA" id="ARBA00022670"/>
    </source>
</evidence>
<dbReference type="EC" id="3.4.11.2" evidence="5"/>
<evidence type="ECO:0000313" key="28">
    <source>
        <dbReference type="Proteomes" id="UP000242188"/>
    </source>
</evidence>